<dbReference type="EMBL" id="MFBD01000006">
    <property type="protein sequence ID" value="OGD89314.1"/>
    <property type="molecule type" value="Genomic_DNA"/>
</dbReference>
<name>A0A1F5GBW2_9BACT</name>
<evidence type="ECO:0008006" key="3">
    <source>
        <dbReference type="Google" id="ProtNLM"/>
    </source>
</evidence>
<reference evidence="1 2" key="1">
    <citation type="journal article" date="2016" name="Nat. Commun.">
        <title>Thousands of microbial genomes shed light on interconnected biogeochemical processes in an aquifer system.</title>
        <authorList>
            <person name="Anantharaman K."/>
            <person name="Brown C.T."/>
            <person name="Hug L.A."/>
            <person name="Sharon I."/>
            <person name="Castelle C.J."/>
            <person name="Probst A.J."/>
            <person name="Thomas B.C."/>
            <person name="Singh A."/>
            <person name="Wilkins M.J."/>
            <person name="Karaoz U."/>
            <person name="Brodie E.L."/>
            <person name="Williams K.H."/>
            <person name="Hubbard S.S."/>
            <person name="Banfield J.F."/>
        </authorList>
    </citation>
    <scope>NUCLEOTIDE SEQUENCE [LARGE SCALE GENOMIC DNA]</scope>
</reference>
<gene>
    <name evidence="1" type="ORF">A3D04_00515</name>
</gene>
<dbReference type="Proteomes" id="UP000177369">
    <property type="component" value="Unassembled WGS sequence"/>
</dbReference>
<evidence type="ECO:0000313" key="2">
    <source>
        <dbReference type="Proteomes" id="UP000177369"/>
    </source>
</evidence>
<protein>
    <recommendedName>
        <fullName evidence="3">UDP-N-acetylglucosamine 2-epimerase domain-containing protein</fullName>
    </recommendedName>
</protein>
<dbReference type="STRING" id="1797714.A3D04_00515"/>
<organism evidence="1 2">
    <name type="scientific">Candidatus Curtissbacteria bacterium RIFCSPHIGHO2_02_FULL_40_16b</name>
    <dbReference type="NCBI Taxonomy" id="1797714"/>
    <lineage>
        <taxon>Bacteria</taxon>
        <taxon>Candidatus Curtissiibacteriota</taxon>
    </lineage>
</organism>
<evidence type="ECO:0000313" key="1">
    <source>
        <dbReference type="EMBL" id="OGD89314.1"/>
    </source>
</evidence>
<comment type="caution">
    <text evidence="1">The sequence shown here is derived from an EMBL/GenBank/DDBJ whole genome shotgun (WGS) entry which is preliminary data.</text>
</comment>
<proteinExistence type="predicted"/>
<accession>A0A1F5GBW2</accession>
<sequence>MPDSMLPEKHFPLQDLELERTDFYTFEGDRTKPMILFGLRGPGGMNCLWPVVEHLRDEGYPIDLLIDSAAKKILETKNHGLTKQPSESPLKRIMEVKPAVAVSEFSADAGTALAVTWSEESYGVPVVWVEDYPDVLGSYTDLYNSSLRINPDYLCAISEATKDLAIKRRPTMDPSRIIVTGHPDYDKYADINGEEIRNETRKKLEVDDGEFMIVYSGLLPPQTPEVLEQVVENLNRLDARRDLVLLLSKHPRDMYPEQEYDKVLARFNGRVLKQGSLSSDAIGYACDLLIAPGPSTEALKSAYRRVPSMFIFTETDALQLTNDRLPIALRVGASEGVFDYQDLKTSLERIINDNDYRNRLVEKMGQYFNSDGHSAERVAEVIKMAIK</sequence>
<dbReference type="AlphaFoldDB" id="A0A1F5GBW2"/>
<dbReference type="SUPFAM" id="SSF53756">
    <property type="entry name" value="UDP-Glycosyltransferase/glycogen phosphorylase"/>
    <property type="match status" value="1"/>
</dbReference>